<dbReference type="EC" id="7.1.1.9" evidence="3"/>
<keyword evidence="9" id="KW-1278">Translocase</keyword>
<keyword evidence="13" id="KW-0186">Copper</keyword>
<keyword evidence="23" id="KW-1185">Reference proteome</keyword>
<evidence type="ECO:0000256" key="12">
    <source>
        <dbReference type="ARBA" id="ARBA00023004"/>
    </source>
</evidence>
<dbReference type="PROSITE" id="PS51007">
    <property type="entry name" value="CYTC"/>
    <property type="match status" value="1"/>
</dbReference>
<dbReference type="GO" id="GO:0016491">
    <property type="term" value="F:oxidoreductase activity"/>
    <property type="evidence" value="ECO:0007669"/>
    <property type="project" value="UniProtKB-KW"/>
</dbReference>
<dbReference type="GO" id="GO:0016020">
    <property type="term" value="C:membrane"/>
    <property type="evidence" value="ECO:0007669"/>
    <property type="project" value="UniProtKB-SubCell"/>
</dbReference>
<evidence type="ECO:0000256" key="17">
    <source>
        <dbReference type="ARBA" id="ARBA00047816"/>
    </source>
</evidence>
<dbReference type="Proteomes" id="UP000282515">
    <property type="component" value="Unassembled WGS sequence"/>
</dbReference>
<keyword evidence="10" id="KW-0249">Electron transport</keyword>
<evidence type="ECO:0000256" key="1">
    <source>
        <dbReference type="ARBA" id="ARBA00004141"/>
    </source>
</evidence>
<dbReference type="OrthoDB" id="9781261at2"/>
<dbReference type="InterPro" id="IPR034236">
    <property type="entry name" value="CuRO_CcO_Caa3_II"/>
</dbReference>
<dbReference type="SUPFAM" id="SSF46626">
    <property type="entry name" value="Cytochrome c"/>
    <property type="match status" value="1"/>
</dbReference>
<feature type="transmembrane region" description="Helical" evidence="19">
    <location>
        <begin position="47"/>
        <end position="66"/>
    </location>
</feature>
<evidence type="ECO:0000256" key="18">
    <source>
        <dbReference type="PROSITE-ProRule" id="PRU00433"/>
    </source>
</evidence>
<dbReference type="PROSITE" id="PS00078">
    <property type="entry name" value="COX2"/>
    <property type="match status" value="1"/>
</dbReference>
<comment type="catalytic activity">
    <reaction evidence="17">
        <text>4 Fe(II)-[cytochrome c] + O2 + 8 H(+)(in) = 4 Fe(III)-[cytochrome c] + 2 H2O + 4 H(+)(out)</text>
        <dbReference type="Rhea" id="RHEA:11436"/>
        <dbReference type="Rhea" id="RHEA-COMP:10350"/>
        <dbReference type="Rhea" id="RHEA-COMP:14399"/>
        <dbReference type="ChEBI" id="CHEBI:15377"/>
        <dbReference type="ChEBI" id="CHEBI:15378"/>
        <dbReference type="ChEBI" id="CHEBI:15379"/>
        <dbReference type="ChEBI" id="CHEBI:29033"/>
        <dbReference type="ChEBI" id="CHEBI:29034"/>
        <dbReference type="EC" id="7.1.1.9"/>
    </reaction>
</comment>
<dbReference type="PROSITE" id="PS50857">
    <property type="entry name" value="COX2_CUA"/>
    <property type="match status" value="1"/>
</dbReference>
<evidence type="ECO:0000256" key="11">
    <source>
        <dbReference type="ARBA" id="ARBA00022989"/>
    </source>
</evidence>
<dbReference type="AlphaFoldDB" id="A0A3L8PNK4"/>
<reference evidence="22 23" key="1">
    <citation type="submission" date="2018-10" db="EMBL/GenBank/DDBJ databases">
        <title>Aeromicrobium sp. 9W16Y-2 whole genome shotgun sequence.</title>
        <authorList>
            <person name="Li F."/>
        </authorList>
    </citation>
    <scope>NUCLEOTIDE SEQUENCE [LARGE SCALE GENOMIC DNA]</scope>
    <source>
        <strain evidence="22 23">9W16Y-2</strain>
    </source>
</reference>
<sequence length="344" mass="36787">MSGGRRSAAFAMATLFVVTGCSGGQQSILDPAGERAESIFGVWELMLALGTVVWIVVVVALGLALVRKGRRVDDDSAEAAQVREAGDGRSVLTVLLAGEVVTALIIAVLVVVSASVLRSLDDADVPDDPTIEIVGHQYWWEVNYPDQGIVTANEIHIPAGERVAIEVSSDDVIHSFWVPELGGKIDMIPGKSNSIWLEAEEPGTYWGQCAEYCGTQHALMRVVVVAHDADEYEGWLATQSEPAPSRPSEEESIEVARGREVFLSSSCVYCHTVQGTAAAGELGPDLTHLASRENLGAGILENNRGNLAAWVLDPQAIKPGNLMPGTDLEGEDLQSLLTYLESLE</sequence>
<comment type="function">
    <text evidence="15">Subunits I and II form the functional core of the enzyme complex. Electrons originating in cytochrome c are transferred via heme a and Cu(A) to the binuclear center formed by heme a3 and Cu(B).</text>
</comment>
<dbReference type="InterPro" id="IPR036257">
    <property type="entry name" value="Cyt_c_oxidase_su2_TM_sf"/>
</dbReference>
<dbReference type="Gene3D" id="2.60.40.420">
    <property type="entry name" value="Cupredoxins - blue copper proteins"/>
    <property type="match status" value="1"/>
</dbReference>
<dbReference type="GO" id="GO:0004129">
    <property type="term" value="F:cytochrome-c oxidase activity"/>
    <property type="evidence" value="ECO:0007669"/>
    <property type="project" value="UniProtKB-EC"/>
</dbReference>
<organism evidence="22 23">
    <name type="scientific">Aeromicrobium phragmitis</name>
    <dbReference type="NCBI Taxonomy" id="2478914"/>
    <lineage>
        <taxon>Bacteria</taxon>
        <taxon>Bacillati</taxon>
        <taxon>Actinomycetota</taxon>
        <taxon>Actinomycetes</taxon>
        <taxon>Propionibacteriales</taxon>
        <taxon>Nocardioidaceae</taxon>
        <taxon>Aeromicrobium</taxon>
    </lineage>
</organism>
<keyword evidence="6" id="KW-0679">Respiratory chain</keyword>
<comment type="caution">
    <text evidence="22">The sequence shown here is derived from an EMBL/GenBank/DDBJ whole genome shotgun (WGS) entry which is preliminary data.</text>
</comment>
<keyword evidence="5 18" id="KW-0349">Heme</keyword>
<feature type="domain" description="Cytochrome c" evidence="21">
    <location>
        <begin position="253"/>
        <end position="344"/>
    </location>
</feature>
<dbReference type="PANTHER" id="PTHR22888:SF9">
    <property type="entry name" value="CYTOCHROME C OXIDASE SUBUNIT 2"/>
    <property type="match status" value="1"/>
</dbReference>
<dbReference type="Pfam" id="PF00116">
    <property type="entry name" value="COX2"/>
    <property type="match status" value="1"/>
</dbReference>
<dbReference type="SUPFAM" id="SSF49503">
    <property type="entry name" value="Cupredoxins"/>
    <property type="match status" value="1"/>
</dbReference>
<dbReference type="NCBIfam" id="TIGR02866">
    <property type="entry name" value="CoxB"/>
    <property type="match status" value="1"/>
</dbReference>
<proteinExistence type="inferred from homology"/>
<dbReference type="Pfam" id="PF00034">
    <property type="entry name" value="Cytochrom_C"/>
    <property type="match status" value="1"/>
</dbReference>
<evidence type="ECO:0000256" key="6">
    <source>
        <dbReference type="ARBA" id="ARBA00022660"/>
    </source>
</evidence>
<dbReference type="RefSeq" id="WP_121793932.1">
    <property type="nucleotide sequence ID" value="NZ_RDBF01000004.1"/>
</dbReference>
<dbReference type="GO" id="GO:0005507">
    <property type="term" value="F:copper ion binding"/>
    <property type="evidence" value="ECO:0007669"/>
    <property type="project" value="InterPro"/>
</dbReference>
<evidence type="ECO:0000313" key="23">
    <source>
        <dbReference type="Proteomes" id="UP000282515"/>
    </source>
</evidence>
<evidence type="ECO:0000256" key="10">
    <source>
        <dbReference type="ARBA" id="ARBA00022982"/>
    </source>
</evidence>
<dbReference type="GO" id="GO:0042773">
    <property type="term" value="P:ATP synthesis coupled electron transport"/>
    <property type="evidence" value="ECO:0007669"/>
    <property type="project" value="TreeGrafter"/>
</dbReference>
<dbReference type="PROSITE" id="PS51257">
    <property type="entry name" value="PROKAR_LIPOPROTEIN"/>
    <property type="match status" value="1"/>
</dbReference>
<evidence type="ECO:0000256" key="19">
    <source>
        <dbReference type="SAM" id="Phobius"/>
    </source>
</evidence>
<dbReference type="InterPro" id="IPR008972">
    <property type="entry name" value="Cupredoxin"/>
</dbReference>
<evidence type="ECO:0000259" key="21">
    <source>
        <dbReference type="PROSITE" id="PS51007"/>
    </source>
</evidence>
<evidence type="ECO:0000256" key="13">
    <source>
        <dbReference type="ARBA" id="ARBA00023008"/>
    </source>
</evidence>
<gene>
    <name evidence="22" type="primary">coxB</name>
    <name evidence="22" type="ORF">D9V41_07545</name>
</gene>
<dbReference type="InterPro" id="IPR009056">
    <property type="entry name" value="Cyt_c-like_dom"/>
</dbReference>
<evidence type="ECO:0000256" key="2">
    <source>
        <dbReference type="ARBA" id="ARBA00007866"/>
    </source>
</evidence>
<evidence type="ECO:0000256" key="5">
    <source>
        <dbReference type="ARBA" id="ARBA00022617"/>
    </source>
</evidence>
<dbReference type="PANTHER" id="PTHR22888">
    <property type="entry name" value="CYTOCHROME C OXIDASE, SUBUNIT II"/>
    <property type="match status" value="1"/>
</dbReference>
<dbReference type="InterPro" id="IPR002429">
    <property type="entry name" value="CcO_II-like_C"/>
</dbReference>
<keyword evidence="11 19" id="KW-1133">Transmembrane helix</keyword>
<feature type="domain" description="Cytochrome oxidase subunit II copper A binding" evidence="20">
    <location>
        <begin position="126"/>
        <end position="238"/>
    </location>
</feature>
<evidence type="ECO:0000256" key="14">
    <source>
        <dbReference type="ARBA" id="ARBA00023136"/>
    </source>
</evidence>
<evidence type="ECO:0000256" key="3">
    <source>
        <dbReference type="ARBA" id="ARBA00012949"/>
    </source>
</evidence>
<dbReference type="EMBL" id="RDBF01000004">
    <property type="protein sequence ID" value="RLV56273.1"/>
    <property type="molecule type" value="Genomic_DNA"/>
</dbReference>
<keyword evidence="12 18" id="KW-0408">Iron</keyword>
<evidence type="ECO:0000256" key="16">
    <source>
        <dbReference type="ARBA" id="ARBA00031399"/>
    </source>
</evidence>
<evidence type="ECO:0000256" key="7">
    <source>
        <dbReference type="ARBA" id="ARBA00022692"/>
    </source>
</evidence>
<dbReference type="Gene3D" id="1.10.287.90">
    <property type="match status" value="1"/>
</dbReference>
<dbReference type="GO" id="GO:0020037">
    <property type="term" value="F:heme binding"/>
    <property type="evidence" value="ECO:0007669"/>
    <property type="project" value="InterPro"/>
</dbReference>
<name>A0A3L8PNK4_9ACTN</name>
<evidence type="ECO:0000256" key="4">
    <source>
        <dbReference type="ARBA" id="ARBA00022448"/>
    </source>
</evidence>
<accession>A0A3L8PNK4</accession>
<comment type="subcellular location">
    <subcellularLocation>
        <location evidence="1">Membrane</location>
        <topology evidence="1">Multi-pass membrane protein</topology>
    </subcellularLocation>
</comment>
<evidence type="ECO:0000313" key="22">
    <source>
        <dbReference type="EMBL" id="RLV56273.1"/>
    </source>
</evidence>
<evidence type="ECO:0000259" key="20">
    <source>
        <dbReference type="PROSITE" id="PS50857"/>
    </source>
</evidence>
<dbReference type="InterPro" id="IPR045187">
    <property type="entry name" value="CcO_II"/>
</dbReference>
<keyword evidence="7 19" id="KW-0812">Transmembrane</keyword>
<evidence type="ECO:0000256" key="15">
    <source>
        <dbReference type="ARBA" id="ARBA00024688"/>
    </source>
</evidence>
<dbReference type="InterPro" id="IPR036909">
    <property type="entry name" value="Cyt_c-like_dom_sf"/>
</dbReference>
<keyword evidence="14 19" id="KW-0472">Membrane</keyword>
<evidence type="ECO:0000256" key="9">
    <source>
        <dbReference type="ARBA" id="ARBA00022967"/>
    </source>
</evidence>
<keyword evidence="4" id="KW-0813">Transport</keyword>
<keyword evidence="8 18" id="KW-0479">Metal-binding</keyword>
<comment type="similarity">
    <text evidence="2">Belongs to the cytochrome c oxidase subunit 2 family.</text>
</comment>
<dbReference type="InterPro" id="IPR014222">
    <property type="entry name" value="Cyt_c_oxidase_su2"/>
</dbReference>
<evidence type="ECO:0000256" key="8">
    <source>
        <dbReference type="ARBA" id="ARBA00022723"/>
    </source>
</evidence>
<protein>
    <recommendedName>
        <fullName evidence="3">cytochrome-c oxidase</fullName>
        <ecNumber evidence="3">7.1.1.9</ecNumber>
    </recommendedName>
    <alternativeName>
        <fullName evidence="16">Cytochrome aa3 subunit 2</fullName>
    </alternativeName>
</protein>
<dbReference type="InterPro" id="IPR001505">
    <property type="entry name" value="Copper_CuA"/>
</dbReference>
<feature type="transmembrane region" description="Helical" evidence="19">
    <location>
        <begin position="91"/>
        <end position="117"/>
    </location>
</feature>
<keyword evidence="22" id="KW-0560">Oxidoreductase</keyword>
<dbReference type="CDD" id="cd04213">
    <property type="entry name" value="CuRO_CcO_Caa3_II"/>
    <property type="match status" value="1"/>
</dbReference>